<proteinExistence type="predicted"/>
<dbReference type="AlphaFoldDB" id="A0A1H7ZZW6"/>
<evidence type="ECO:0000313" key="1">
    <source>
        <dbReference type="EMBL" id="SEM63871.1"/>
    </source>
</evidence>
<dbReference type="EMBL" id="FOBF01000015">
    <property type="protein sequence ID" value="SEM63871.1"/>
    <property type="molecule type" value="Genomic_DNA"/>
</dbReference>
<evidence type="ECO:0000313" key="2">
    <source>
        <dbReference type="Proteomes" id="UP000198953"/>
    </source>
</evidence>
<protein>
    <submittedName>
        <fullName evidence="1">Uncharacterized protein</fullName>
    </submittedName>
</protein>
<accession>A0A1H7ZZW6</accession>
<reference evidence="1 2" key="1">
    <citation type="submission" date="2016-10" db="EMBL/GenBank/DDBJ databases">
        <authorList>
            <person name="de Groot N.N."/>
        </authorList>
    </citation>
    <scope>NUCLEOTIDE SEQUENCE [LARGE SCALE GENOMIC DNA]</scope>
    <source>
        <strain evidence="1 2">DSM 43357</strain>
    </source>
</reference>
<keyword evidence="2" id="KW-1185">Reference proteome</keyword>
<sequence length="57" mass="5932">MSTLADEPLVLKTLKGVSKTLGGSTAAATTIARKRALFYNALAVSPGKLLTPTRWSG</sequence>
<gene>
    <name evidence="1" type="ORF">SAMN05660976_05703</name>
</gene>
<name>A0A1H7ZZW6_9ACTN</name>
<organism evidence="1 2">
    <name type="scientific">Nonomuraea pusilla</name>
    <dbReference type="NCBI Taxonomy" id="46177"/>
    <lineage>
        <taxon>Bacteria</taxon>
        <taxon>Bacillati</taxon>
        <taxon>Actinomycetota</taxon>
        <taxon>Actinomycetes</taxon>
        <taxon>Streptosporangiales</taxon>
        <taxon>Streptosporangiaceae</taxon>
        <taxon>Nonomuraea</taxon>
    </lineage>
</organism>
<dbReference type="RefSeq" id="WP_177227552.1">
    <property type="nucleotide sequence ID" value="NZ_FOBF01000015.1"/>
</dbReference>
<dbReference type="Proteomes" id="UP000198953">
    <property type="component" value="Unassembled WGS sequence"/>
</dbReference>